<dbReference type="InterPro" id="IPR055259">
    <property type="entry name" value="YkvP/CgeB_Glyco_trans-like"/>
</dbReference>
<feature type="domain" description="Spore protein YkvP/CgeB glycosyl transferase-like" evidence="1">
    <location>
        <begin position="212"/>
        <end position="359"/>
    </location>
</feature>
<accession>A0A150Q1B0</accession>
<proteinExistence type="predicted"/>
<evidence type="ECO:0000259" key="1">
    <source>
        <dbReference type="Pfam" id="PF13524"/>
    </source>
</evidence>
<evidence type="ECO:0000313" key="2">
    <source>
        <dbReference type="EMBL" id="KYF61742.1"/>
    </source>
</evidence>
<gene>
    <name evidence="2" type="ORF">BE04_03710</name>
</gene>
<dbReference type="Pfam" id="PF13524">
    <property type="entry name" value="Glyco_trans_1_2"/>
    <property type="match status" value="1"/>
</dbReference>
<sequence length="381" mass="41628">MNRRPTSSRPLDIAFFGSSLVSAYWNGAATYYRGIIRALAARGHRVTFYEPDAYDRQKHRDIDDPPWARVVVYSGTDADEPRRLVQQARSADVVVKASGVGVFDELLEAEVAALDRPGLTTVFWDVDAPATLERVRASASDPFRAQIPRYGLVFTYGGGDPVVRGYEALGARRCVPIYNALDAETHFEVAPDPRFDCDFALLANRLPDRERRVEEFFLRPAAALPELRFLLGGNGWQDKAMPPNVRYVGHVYTADHNAFNASARAVLNVARDSMASVGFSPATRVFEAAGAAACLVTDAWEGIELFLEPEREVLVARDGDEVAAILRALTPERARAIGEAAKQRVLAGHTYAERAKQVEALLGRPDGAADAADATLTAIAP</sequence>
<dbReference type="Proteomes" id="UP000075604">
    <property type="component" value="Unassembled WGS sequence"/>
</dbReference>
<dbReference type="SUPFAM" id="SSF53756">
    <property type="entry name" value="UDP-Glycosyltransferase/glycogen phosphorylase"/>
    <property type="match status" value="1"/>
</dbReference>
<evidence type="ECO:0000313" key="3">
    <source>
        <dbReference type="Proteomes" id="UP000075604"/>
    </source>
</evidence>
<reference evidence="2 3" key="1">
    <citation type="submission" date="2014-02" db="EMBL/GenBank/DDBJ databases">
        <title>The small core and large imbalanced accessory genome model reveals a collaborative survival strategy of Sorangium cellulosum strains in nature.</title>
        <authorList>
            <person name="Han K."/>
            <person name="Peng R."/>
            <person name="Blom J."/>
            <person name="Li Y.-Z."/>
        </authorList>
    </citation>
    <scope>NUCLEOTIDE SEQUENCE [LARGE SCALE GENOMIC DNA]</scope>
    <source>
        <strain evidence="2 3">So0157-18</strain>
    </source>
</reference>
<protein>
    <recommendedName>
        <fullName evidence="1">Spore protein YkvP/CgeB glycosyl transferase-like domain-containing protein</fullName>
    </recommendedName>
</protein>
<organism evidence="2 3">
    <name type="scientific">Sorangium cellulosum</name>
    <name type="common">Polyangium cellulosum</name>
    <dbReference type="NCBI Taxonomy" id="56"/>
    <lineage>
        <taxon>Bacteria</taxon>
        <taxon>Pseudomonadati</taxon>
        <taxon>Myxococcota</taxon>
        <taxon>Polyangia</taxon>
        <taxon>Polyangiales</taxon>
        <taxon>Polyangiaceae</taxon>
        <taxon>Sorangium</taxon>
    </lineage>
</organism>
<name>A0A150Q1B0_SORCE</name>
<dbReference type="Gene3D" id="3.40.50.2000">
    <property type="entry name" value="Glycogen Phosphorylase B"/>
    <property type="match status" value="2"/>
</dbReference>
<comment type="caution">
    <text evidence="2">The sequence shown here is derived from an EMBL/GenBank/DDBJ whole genome shotgun (WGS) entry which is preliminary data.</text>
</comment>
<dbReference type="AlphaFoldDB" id="A0A150Q1B0"/>
<dbReference type="EMBL" id="JELX01000769">
    <property type="protein sequence ID" value="KYF61742.1"/>
    <property type="molecule type" value="Genomic_DNA"/>
</dbReference>